<dbReference type="PANTHER" id="PTHR30005">
    <property type="entry name" value="EXOPOLYPHOSPHATASE"/>
    <property type="match status" value="1"/>
</dbReference>
<protein>
    <submittedName>
        <fullName evidence="5">Uncharacterized protein</fullName>
    </submittedName>
</protein>
<dbReference type="Proteomes" id="UP000051017">
    <property type="component" value="Unassembled WGS sequence"/>
</dbReference>
<name>A0A0R2QGY3_9ACTN</name>
<feature type="domain" description="Ppx/GppA phosphatase C-terminal" evidence="4">
    <location>
        <begin position="327"/>
        <end position="478"/>
    </location>
</feature>
<evidence type="ECO:0000313" key="5">
    <source>
        <dbReference type="EMBL" id="KRO49560.1"/>
    </source>
</evidence>
<organism evidence="5 6">
    <name type="scientific">Acidimicrobiia bacterium BACL6 MAG-120924-bin43</name>
    <dbReference type="NCBI Taxonomy" id="1655583"/>
    <lineage>
        <taxon>Bacteria</taxon>
        <taxon>Bacillati</taxon>
        <taxon>Actinomycetota</taxon>
        <taxon>Acidimicrobiia</taxon>
        <taxon>acIV cluster</taxon>
    </lineage>
</organism>
<dbReference type="SUPFAM" id="SSF53067">
    <property type="entry name" value="Actin-like ATPase domain"/>
    <property type="match status" value="2"/>
</dbReference>
<dbReference type="AlphaFoldDB" id="A0A0R2QGY3"/>
<dbReference type="InterPro" id="IPR030673">
    <property type="entry name" value="PyroPPase_GppA_Ppx"/>
</dbReference>
<gene>
    <name evidence="5" type="ORF">ABR75_07985</name>
</gene>
<dbReference type="Gene3D" id="1.10.3210.10">
    <property type="entry name" value="Hypothetical protein af1432"/>
    <property type="match status" value="1"/>
</dbReference>
<dbReference type="InterPro" id="IPR043129">
    <property type="entry name" value="ATPase_NBD"/>
</dbReference>
<evidence type="ECO:0000256" key="2">
    <source>
        <dbReference type="ARBA" id="ARBA00022801"/>
    </source>
</evidence>
<dbReference type="CDD" id="cd24006">
    <property type="entry name" value="ASKHA_NBD_PPX_GppA"/>
    <property type="match status" value="1"/>
</dbReference>
<dbReference type="GO" id="GO:0016462">
    <property type="term" value="F:pyrophosphatase activity"/>
    <property type="evidence" value="ECO:0007669"/>
    <property type="project" value="TreeGrafter"/>
</dbReference>
<dbReference type="PANTHER" id="PTHR30005:SF0">
    <property type="entry name" value="RETROGRADE REGULATION PROTEIN 2"/>
    <property type="match status" value="1"/>
</dbReference>
<comment type="similarity">
    <text evidence="1">Belongs to the GppA/Ppx family.</text>
</comment>
<dbReference type="PIRSF" id="PIRSF001267">
    <property type="entry name" value="Pyrophosphatase_GppA_Ppx"/>
    <property type="match status" value="1"/>
</dbReference>
<dbReference type="InterPro" id="IPR050273">
    <property type="entry name" value="GppA/Ppx_hydrolase"/>
</dbReference>
<dbReference type="Pfam" id="PF21447">
    <property type="entry name" value="Ppx-GppA_III"/>
    <property type="match status" value="1"/>
</dbReference>
<dbReference type="Pfam" id="PF02541">
    <property type="entry name" value="Ppx-GppA"/>
    <property type="match status" value="1"/>
</dbReference>
<sequence>MPNGENTIIAALDIGTNSFHLVIAKMVDGGFEVIETEKETVRIGHGAGDMNELSADAIDRGIACLVRMQKIAASHNAEIRAVATSAVREAKNRFEFIRRAKKEAQIDIQVISGVEEARLIHLGALHGVGEHDRPMLLCDIGGGSTEIVLGNDDEVLLARSFKLGAVRLTDRFFSSATQHPSAVSSCRSHVRSTLMILQTEVTEFGFDVAVASSGTAETIARLIQQRSDKSAPKTLNRFEFTQAQISETVTMLSSVNTVDERREKFGLDKSRAEIILAGAIILEGISSVYGVESFMYSDYALREGVILDTLQRRGLGPATGDTDAAMRSVRLLADRCDDRPEHSQNVARIALDLFDQVWDVLGVAQANRKLLEAAALLANVGVVISHSKHHLHSYYVIRNSELVGLNDREIEIIAQVARYHRKGLPKLGHPEFAALSQEDQKLVSALAGVLRIAVGLDRTQDGRVKKITTSISDGELKIAFTTTKKLDGDLNIYAAMERRTLLADTTGLKVKVLAN</sequence>
<accession>A0A0R2QGY3</accession>
<proteinExistence type="inferred from homology"/>
<evidence type="ECO:0000259" key="4">
    <source>
        <dbReference type="Pfam" id="PF21447"/>
    </source>
</evidence>
<dbReference type="InterPro" id="IPR048950">
    <property type="entry name" value="Ppx_GppA_C"/>
</dbReference>
<dbReference type="Gene3D" id="3.30.420.150">
    <property type="entry name" value="Exopolyphosphatase. Domain 2"/>
    <property type="match status" value="1"/>
</dbReference>
<keyword evidence="2" id="KW-0378">Hydrolase</keyword>
<evidence type="ECO:0000313" key="6">
    <source>
        <dbReference type="Proteomes" id="UP000051017"/>
    </source>
</evidence>
<evidence type="ECO:0000259" key="3">
    <source>
        <dbReference type="Pfam" id="PF02541"/>
    </source>
</evidence>
<dbReference type="InterPro" id="IPR003695">
    <property type="entry name" value="Ppx_GppA_N"/>
</dbReference>
<evidence type="ECO:0000256" key="1">
    <source>
        <dbReference type="ARBA" id="ARBA00007125"/>
    </source>
</evidence>
<feature type="domain" description="Ppx/GppA phosphatase N-terminal" evidence="3">
    <location>
        <begin position="22"/>
        <end position="312"/>
    </location>
</feature>
<dbReference type="Gene3D" id="3.30.420.40">
    <property type="match status" value="1"/>
</dbReference>
<comment type="caution">
    <text evidence="5">The sequence shown here is derived from an EMBL/GenBank/DDBJ whole genome shotgun (WGS) entry which is preliminary data.</text>
</comment>
<reference evidence="5 6" key="1">
    <citation type="submission" date="2015-10" db="EMBL/GenBank/DDBJ databases">
        <title>Metagenome-Assembled Genomes uncover a global brackish microbiome.</title>
        <authorList>
            <person name="Hugerth L.W."/>
            <person name="Larsson J."/>
            <person name="Alneberg J."/>
            <person name="Lindh M.V."/>
            <person name="Legrand C."/>
            <person name="Pinhassi J."/>
            <person name="Andersson A.F."/>
        </authorList>
    </citation>
    <scope>NUCLEOTIDE SEQUENCE [LARGE SCALE GENOMIC DNA]</scope>
    <source>
        <strain evidence="5">BACL6 MAG-120924-bin43</strain>
    </source>
</reference>
<dbReference type="EMBL" id="LIBJ01000002">
    <property type="protein sequence ID" value="KRO49560.1"/>
    <property type="molecule type" value="Genomic_DNA"/>
</dbReference>
<dbReference type="SUPFAM" id="SSF109604">
    <property type="entry name" value="HD-domain/PDEase-like"/>
    <property type="match status" value="1"/>
</dbReference>